<dbReference type="AlphaFoldDB" id="A0A4Y6U8K0"/>
<sequence>MTVAPQAATTGGVRLATGCLAANIPADVLFLDEVARRWCAACGQGTGGLSSGTILVPSKRTAMGLQQAFLRVLKGQCALLPAIIPLGMLDREPALAAMLDHDLPPAVTEEQRLAVLSSLIMASRSFHMTAEQAGEPPSLERVWPLARSLAELMDEAEREGVDLRKALPKAVEGDLAAHWQQTLSFLGIITEAWPAWLAEGGLGKVPMMNPVARRMVLLEAQAACWQANPPAEPLWAVGFTDATTGLVKLLAAIMAAPQGLVVMQGVDDELPPPLWKSLAPTHPQATLRKLLGKLGLRRGDLETWRPPAPAQQGAQKRPEGARRALWRHVMTPEQGLDAWRQSQPSELLQAGLEGLETLSAPTTQQEARAIALALRDAVQVEGRHAALITPDRDLAGRVTAELKRFGVRPRNSSGEPLLETPGAVFLRLVARTWESDFAPVTLLALLKHPFTALGFRRAEARALARQLERAVLRGPAPDGLKGIAQALGQRHNQKQERHRAGAMTAEAFGEELLQNKRLQAYVSALTAAFQPLLTLPALPGPVSVLGALARVADAMARLPEDQLDAPPAQSAQASERRLLWVGEDGQRLSDVLAQHMEAFEGAVGLPPLVVGGLEPFLVTMLAPVSVTGQRGYQEPGVVECPRIEILGLLEASTLSFDTVVLGGLNEGVWPPAAESGPWLSRPMRARAGLPLPEERIGTAARYFINAVLGNSQPRLEGRAGKVILARAARHGGTPCRPARWWARLEAFMNGQSHRLQAPAVHVGAQGDTPFQIPLVPAATALAWESRLDVPRNSPGPVKPPAPCPPVALRPRQLSVTEIDTLNCDPYAIYARHILKLRALPPLAQDADQADYGTLVHAALDNAFRAAPDGAPSASLLRHHFMEELARGAFRPSLRLWWKPRLLRIADWVAEQEAARLARLQPGHDPAHVWTELTGQWETTLPAGRFVLKGRADRIDVMVGVDRVPHCWIYDYKTGTPPSGAAVKAGWASQTVLEAAMVEAGAYQLGEVATPLVEGIVYWHLRGTTKDPGAIKIIAGSQPGLWGENGSGPKKTDELKQLVDGALDKVRTLMALYERPGFAYRSQPYSNHVPRYTDYALLARVPEWRSGSGLGGKVWK</sequence>
<organism evidence="3 4">
    <name type="scientific">Formicincola oecophyllae</name>
    <dbReference type="NCBI Taxonomy" id="2558361"/>
    <lineage>
        <taxon>Bacteria</taxon>
        <taxon>Pseudomonadati</taxon>
        <taxon>Pseudomonadota</taxon>
        <taxon>Alphaproteobacteria</taxon>
        <taxon>Acetobacterales</taxon>
        <taxon>Acetobacteraceae</taxon>
        <taxon>Formicincola</taxon>
    </lineage>
</organism>
<name>A0A4Y6U8K0_9PROT</name>
<gene>
    <name evidence="3" type="primary">addB</name>
    <name evidence="3" type="ORF">E3E12_05250</name>
</gene>
<evidence type="ECO:0000313" key="4">
    <source>
        <dbReference type="Proteomes" id="UP000318709"/>
    </source>
</evidence>
<evidence type="ECO:0000313" key="3">
    <source>
        <dbReference type="EMBL" id="QDH13692.1"/>
    </source>
</evidence>
<feature type="domain" description="PD-(D/E)XK endonuclease-like" evidence="2">
    <location>
        <begin position="812"/>
        <end position="1062"/>
    </location>
</feature>
<dbReference type="NCBIfam" id="TIGR02786">
    <property type="entry name" value="addB_alphas"/>
    <property type="match status" value="1"/>
</dbReference>
<proteinExistence type="predicted"/>
<dbReference type="SUPFAM" id="SSF52540">
    <property type="entry name" value="P-loop containing nucleoside triphosphate hydrolases"/>
    <property type="match status" value="1"/>
</dbReference>
<evidence type="ECO:0000256" key="1">
    <source>
        <dbReference type="SAM" id="MobiDB-lite"/>
    </source>
</evidence>
<dbReference type="RefSeq" id="WP_141443400.1">
    <property type="nucleotide sequence ID" value="NZ_CP038231.1"/>
</dbReference>
<keyword evidence="4" id="KW-1185">Reference proteome</keyword>
<dbReference type="OrthoDB" id="9780606at2"/>
<dbReference type="InterPro" id="IPR027417">
    <property type="entry name" value="P-loop_NTPase"/>
</dbReference>
<protein>
    <submittedName>
        <fullName evidence="3">Double-strand break repair protein AddB</fullName>
    </submittedName>
</protein>
<dbReference type="Pfam" id="PF12705">
    <property type="entry name" value="PDDEXK_1"/>
    <property type="match status" value="1"/>
</dbReference>
<reference evidence="3 4" key="1">
    <citation type="submission" date="2019-03" db="EMBL/GenBank/DDBJ databases">
        <title>The complete genome sequence of Swingsia_sp. F3b2 LMG30590(T).</title>
        <authorList>
            <person name="Chua K.-O."/>
            <person name="Chan K.-G."/>
            <person name="See-Too W.-S."/>
        </authorList>
    </citation>
    <scope>NUCLEOTIDE SEQUENCE [LARGE SCALE GENOMIC DNA]</scope>
    <source>
        <strain evidence="3 4">F3b2</strain>
    </source>
</reference>
<feature type="region of interest" description="Disordered" evidence="1">
    <location>
        <begin position="301"/>
        <end position="321"/>
    </location>
</feature>
<dbReference type="EMBL" id="CP038231">
    <property type="protein sequence ID" value="QDH13692.1"/>
    <property type="molecule type" value="Genomic_DNA"/>
</dbReference>
<dbReference type="InterPro" id="IPR014153">
    <property type="entry name" value="Ds_break_AddB"/>
</dbReference>
<dbReference type="KEGG" id="swf:E3E12_05250"/>
<dbReference type="Proteomes" id="UP000318709">
    <property type="component" value="Chromosome"/>
</dbReference>
<dbReference type="InterPro" id="IPR038726">
    <property type="entry name" value="PDDEXK_AddAB-type"/>
</dbReference>
<evidence type="ECO:0000259" key="2">
    <source>
        <dbReference type="Pfam" id="PF12705"/>
    </source>
</evidence>
<accession>A0A4Y6U8K0</accession>